<feature type="domain" description="Hflx-type G" evidence="8">
    <location>
        <begin position="214"/>
        <end position="378"/>
    </location>
</feature>
<dbReference type="PROSITE" id="PS51705">
    <property type="entry name" value="G_HFLX"/>
    <property type="match status" value="1"/>
</dbReference>
<comment type="subcellular location">
    <subcellularLocation>
        <location evidence="1">Cytoplasm</location>
    </subcellularLocation>
</comment>
<dbReference type="HAMAP" id="MF_00900">
    <property type="entry name" value="GTPase_HflX"/>
    <property type="match status" value="1"/>
</dbReference>
<sequence length="434" mass="47587">MNSPYNEALGATLIERTKRERIVIVGVTLPGRNDDDTEMGLDELALLIDTAGADEAGRMMQRRDSPDHTWYIGKGKAEELRDLCLAVDADTVVFDNELAPAQQYNLEKLLGRTALDRTAVILDIFAQNAHTLEGKAQVELALLRYRLPRLRRGANAKLSQQRGGVGSRFGSGETKLEVDRRRIMRRISKLESDLRELQHTRDLQRKSRSRSGLAAVTIVGYTNAGKSALLNQLTQAGVLVEDRLFATLDPTTRRLALPGGEPVLLTDTVGFVRRLPHGLVEAFKSTLEVASNADFLVHVVDCAAPDPEGQIAAVREVLVEIDAIQVPDLLVFNKADVAPEVAADLVARHPGSVAVNARTGEHIEMFLRVLADRLRAITAVVELVVPYDRGDVLAAIHREGEVVSTFHDTDGVRVRARLSDASAGRLAEFRVALE</sequence>
<dbReference type="Pfam" id="PF01926">
    <property type="entry name" value="MMR_HSR1"/>
    <property type="match status" value="1"/>
</dbReference>
<keyword evidence="3" id="KW-0479">Metal-binding</keyword>
<dbReference type="NCBIfam" id="TIGR03156">
    <property type="entry name" value="GTP_HflX"/>
    <property type="match status" value="1"/>
</dbReference>
<name>A0A6J6Z5H4_9ZZZZ</name>
<dbReference type="SUPFAM" id="SSF52540">
    <property type="entry name" value="P-loop containing nucleoside triphosphate hydrolases"/>
    <property type="match status" value="1"/>
</dbReference>
<dbReference type="InterPro" id="IPR006073">
    <property type="entry name" value="GTP-bd"/>
</dbReference>
<dbReference type="InterPro" id="IPR032305">
    <property type="entry name" value="GTP-bd_M"/>
</dbReference>
<dbReference type="InterPro" id="IPR027417">
    <property type="entry name" value="P-loop_NTPase"/>
</dbReference>
<dbReference type="InterPro" id="IPR016496">
    <property type="entry name" value="GTPase_HflX"/>
</dbReference>
<dbReference type="GO" id="GO:0005737">
    <property type="term" value="C:cytoplasm"/>
    <property type="evidence" value="ECO:0007669"/>
    <property type="project" value="UniProtKB-SubCell"/>
</dbReference>
<gene>
    <name evidence="9" type="ORF">UFOPK3099_01058</name>
</gene>
<evidence type="ECO:0000256" key="5">
    <source>
        <dbReference type="ARBA" id="ARBA00022842"/>
    </source>
</evidence>
<dbReference type="Pfam" id="PF16360">
    <property type="entry name" value="GTP-bdg_M"/>
    <property type="match status" value="1"/>
</dbReference>
<evidence type="ECO:0000313" key="9">
    <source>
        <dbReference type="EMBL" id="CAB4815814.1"/>
    </source>
</evidence>
<dbReference type="EMBL" id="CAFAAV010000065">
    <property type="protein sequence ID" value="CAB4815814.1"/>
    <property type="molecule type" value="Genomic_DNA"/>
</dbReference>
<keyword evidence="2" id="KW-0963">Cytoplasm</keyword>
<evidence type="ECO:0000256" key="3">
    <source>
        <dbReference type="ARBA" id="ARBA00022723"/>
    </source>
</evidence>
<dbReference type="PRINTS" id="PR00326">
    <property type="entry name" value="GTP1OBG"/>
</dbReference>
<dbReference type="Gene3D" id="3.40.50.300">
    <property type="entry name" value="P-loop containing nucleotide triphosphate hydrolases"/>
    <property type="match status" value="1"/>
</dbReference>
<evidence type="ECO:0000256" key="2">
    <source>
        <dbReference type="ARBA" id="ARBA00022490"/>
    </source>
</evidence>
<feature type="coiled-coil region" evidence="7">
    <location>
        <begin position="180"/>
        <end position="207"/>
    </location>
</feature>
<dbReference type="CDD" id="cd01878">
    <property type="entry name" value="HflX"/>
    <property type="match status" value="1"/>
</dbReference>
<dbReference type="Gene3D" id="6.10.250.2860">
    <property type="match status" value="1"/>
</dbReference>
<dbReference type="PANTHER" id="PTHR10229:SF0">
    <property type="entry name" value="GTP-BINDING PROTEIN 6-RELATED"/>
    <property type="match status" value="1"/>
</dbReference>
<dbReference type="InterPro" id="IPR030394">
    <property type="entry name" value="G_HFLX_dom"/>
</dbReference>
<dbReference type="GO" id="GO:0043022">
    <property type="term" value="F:ribosome binding"/>
    <property type="evidence" value="ECO:0007669"/>
    <property type="project" value="TreeGrafter"/>
</dbReference>
<dbReference type="PANTHER" id="PTHR10229">
    <property type="entry name" value="GTP-BINDING PROTEIN HFLX"/>
    <property type="match status" value="1"/>
</dbReference>
<protein>
    <submittedName>
        <fullName evidence="9">Unannotated protein</fullName>
    </submittedName>
</protein>
<accession>A0A6J6Z5H4</accession>
<evidence type="ECO:0000256" key="6">
    <source>
        <dbReference type="ARBA" id="ARBA00023134"/>
    </source>
</evidence>
<dbReference type="InterPro" id="IPR042108">
    <property type="entry name" value="GTPase_HflX_N_sf"/>
</dbReference>
<keyword evidence="6" id="KW-0342">GTP-binding</keyword>
<dbReference type="FunFam" id="3.40.50.11060:FF:000001">
    <property type="entry name" value="GTPase HflX"/>
    <property type="match status" value="1"/>
</dbReference>
<keyword evidence="5" id="KW-0460">Magnesium</keyword>
<dbReference type="PIRSF" id="PIRSF006809">
    <property type="entry name" value="GTP-binding_hflX_prd"/>
    <property type="match status" value="1"/>
</dbReference>
<organism evidence="9">
    <name type="scientific">freshwater metagenome</name>
    <dbReference type="NCBI Taxonomy" id="449393"/>
    <lineage>
        <taxon>unclassified sequences</taxon>
        <taxon>metagenomes</taxon>
        <taxon>ecological metagenomes</taxon>
    </lineage>
</organism>
<dbReference type="InterPro" id="IPR025121">
    <property type="entry name" value="GTPase_HflX_N"/>
</dbReference>
<keyword evidence="4" id="KW-0547">Nucleotide-binding</keyword>
<keyword evidence="7" id="KW-0175">Coiled coil</keyword>
<evidence type="ECO:0000256" key="7">
    <source>
        <dbReference type="SAM" id="Coils"/>
    </source>
</evidence>
<dbReference type="Gene3D" id="3.40.50.11060">
    <property type="entry name" value="GTPase HflX, N-terminal domain"/>
    <property type="match status" value="1"/>
</dbReference>
<dbReference type="Pfam" id="PF13167">
    <property type="entry name" value="GTP-bdg_N"/>
    <property type="match status" value="1"/>
</dbReference>
<dbReference type="GO" id="GO:0005525">
    <property type="term" value="F:GTP binding"/>
    <property type="evidence" value="ECO:0007669"/>
    <property type="project" value="UniProtKB-KW"/>
</dbReference>
<dbReference type="AlphaFoldDB" id="A0A6J6Z5H4"/>
<evidence type="ECO:0000256" key="4">
    <source>
        <dbReference type="ARBA" id="ARBA00022741"/>
    </source>
</evidence>
<reference evidence="9" key="1">
    <citation type="submission" date="2020-05" db="EMBL/GenBank/DDBJ databases">
        <authorList>
            <person name="Chiriac C."/>
            <person name="Salcher M."/>
            <person name="Ghai R."/>
            <person name="Kavagutti S V."/>
        </authorList>
    </citation>
    <scope>NUCLEOTIDE SEQUENCE</scope>
</reference>
<evidence type="ECO:0000256" key="1">
    <source>
        <dbReference type="ARBA" id="ARBA00004496"/>
    </source>
</evidence>
<evidence type="ECO:0000259" key="8">
    <source>
        <dbReference type="PROSITE" id="PS51705"/>
    </source>
</evidence>
<proteinExistence type="inferred from homology"/>
<dbReference type="GO" id="GO:0046872">
    <property type="term" value="F:metal ion binding"/>
    <property type="evidence" value="ECO:0007669"/>
    <property type="project" value="UniProtKB-KW"/>
</dbReference>